<reference evidence="2 3" key="1">
    <citation type="submission" date="2018-08" db="EMBL/GenBank/DDBJ databases">
        <title>Genome and evolution of the arbuscular mycorrhizal fungus Diversispora epigaea (formerly Glomus versiforme) and its bacterial endosymbionts.</title>
        <authorList>
            <person name="Sun X."/>
            <person name="Fei Z."/>
            <person name="Harrison M."/>
        </authorList>
    </citation>
    <scope>NUCLEOTIDE SEQUENCE [LARGE SCALE GENOMIC DNA]</scope>
    <source>
        <strain evidence="2 3">IT104</strain>
    </source>
</reference>
<dbReference type="AlphaFoldDB" id="A0A397J7E7"/>
<proteinExistence type="predicted"/>
<keyword evidence="1" id="KW-0472">Membrane</keyword>
<gene>
    <name evidence="2" type="ORF">Glove_130g120</name>
</gene>
<evidence type="ECO:0000256" key="1">
    <source>
        <dbReference type="SAM" id="Phobius"/>
    </source>
</evidence>
<evidence type="ECO:0000313" key="2">
    <source>
        <dbReference type="EMBL" id="RHZ80913.1"/>
    </source>
</evidence>
<protein>
    <submittedName>
        <fullName evidence="2">Uncharacterized protein</fullName>
    </submittedName>
</protein>
<sequence length="259" mass="29525">MPQYSIDVINDTDIEEVLTFCVYQKMPATPFSDSVSWLITSIPSGEVSTLSWSLDKYLVALAEYRQKKGKMGTYVNKQLVTASLGTSWQIRDNIEDDSQLLLPLPDVVQLTNSNIIKIINNSSRPTDCGIGMWGGTTIFERNLRPESTAVFKIEPEYWIGVFETEMPQNQMIDDSIALDLKKIQFPNLGFNAVVTAIYEDDKIMLKVNYTRRKLPFLIKYLWNLAMAAFKTIFILPFVTTCNCFKSKFTPPFPEKVNVD</sequence>
<dbReference type="EMBL" id="PQFF01000121">
    <property type="protein sequence ID" value="RHZ80913.1"/>
    <property type="molecule type" value="Genomic_DNA"/>
</dbReference>
<accession>A0A397J7E7</accession>
<evidence type="ECO:0000313" key="3">
    <source>
        <dbReference type="Proteomes" id="UP000266861"/>
    </source>
</evidence>
<dbReference type="OrthoDB" id="2342807at2759"/>
<keyword evidence="1" id="KW-0812">Transmembrane</keyword>
<name>A0A397J7E7_9GLOM</name>
<comment type="caution">
    <text evidence="2">The sequence shown here is derived from an EMBL/GenBank/DDBJ whole genome shotgun (WGS) entry which is preliminary data.</text>
</comment>
<dbReference type="Proteomes" id="UP000266861">
    <property type="component" value="Unassembled WGS sequence"/>
</dbReference>
<keyword evidence="3" id="KW-1185">Reference proteome</keyword>
<feature type="transmembrane region" description="Helical" evidence="1">
    <location>
        <begin position="220"/>
        <end position="238"/>
    </location>
</feature>
<organism evidence="2 3">
    <name type="scientific">Diversispora epigaea</name>
    <dbReference type="NCBI Taxonomy" id="1348612"/>
    <lineage>
        <taxon>Eukaryota</taxon>
        <taxon>Fungi</taxon>
        <taxon>Fungi incertae sedis</taxon>
        <taxon>Mucoromycota</taxon>
        <taxon>Glomeromycotina</taxon>
        <taxon>Glomeromycetes</taxon>
        <taxon>Diversisporales</taxon>
        <taxon>Diversisporaceae</taxon>
        <taxon>Diversispora</taxon>
    </lineage>
</organism>
<keyword evidence="1" id="KW-1133">Transmembrane helix</keyword>